<feature type="non-terminal residue" evidence="1">
    <location>
        <position position="1"/>
    </location>
</feature>
<reference evidence="1 2" key="1">
    <citation type="submission" date="2022-05" db="EMBL/GenBank/DDBJ databases">
        <authorList>
            <consortium name="Genoscope - CEA"/>
            <person name="William W."/>
        </authorList>
    </citation>
    <scope>NUCLEOTIDE SEQUENCE [LARGE SCALE GENOMIC DNA]</scope>
</reference>
<sequence>VERLTLWFTANYLQINATKSQTMRLGKSQYPYNIFIAYVLPHLEYCCPPLLGISKVLKNNIERTNHYASKTLLNL</sequence>
<name>A0AAU9XWL8_9CNID</name>
<evidence type="ECO:0008006" key="3">
    <source>
        <dbReference type="Google" id="ProtNLM"/>
    </source>
</evidence>
<gene>
    <name evidence="1" type="ORF">PMEA_00030553</name>
</gene>
<feature type="non-terminal residue" evidence="1">
    <location>
        <position position="75"/>
    </location>
</feature>
<keyword evidence="2" id="KW-1185">Reference proteome</keyword>
<organism evidence="1 2">
    <name type="scientific">Pocillopora meandrina</name>
    <dbReference type="NCBI Taxonomy" id="46732"/>
    <lineage>
        <taxon>Eukaryota</taxon>
        <taxon>Metazoa</taxon>
        <taxon>Cnidaria</taxon>
        <taxon>Anthozoa</taxon>
        <taxon>Hexacorallia</taxon>
        <taxon>Scleractinia</taxon>
        <taxon>Astrocoeniina</taxon>
        <taxon>Pocilloporidae</taxon>
        <taxon>Pocillopora</taxon>
    </lineage>
</organism>
<dbReference type="Proteomes" id="UP001159428">
    <property type="component" value="Unassembled WGS sequence"/>
</dbReference>
<protein>
    <recommendedName>
        <fullName evidence="3">Reverse transcriptase</fullName>
    </recommendedName>
</protein>
<evidence type="ECO:0000313" key="1">
    <source>
        <dbReference type="EMBL" id="CAH3158671.1"/>
    </source>
</evidence>
<dbReference type="AlphaFoldDB" id="A0AAU9XWL8"/>
<dbReference type="EMBL" id="CALNXJ010000068">
    <property type="protein sequence ID" value="CAH3158671.1"/>
    <property type="molecule type" value="Genomic_DNA"/>
</dbReference>
<proteinExistence type="predicted"/>
<comment type="caution">
    <text evidence="1">The sequence shown here is derived from an EMBL/GenBank/DDBJ whole genome shotgun (WGS) entry which is preliminary data.</text>
</comment>
<evidence type="ECO:0000313" key="2">
    <source>
        <dbReference type="Proteomes" id="UP001159428"/>
    </source>
</evidence>
<accession>A0AAU9XWL8</accession>